<evidence type="ECO:0000313" key="1">
    <source>
        <dbReference type="EMBL" id="AOS58390.1"/>
    </source>
</evidence>
<sequence>MDSYEMARKIYNLYENSGKRYTCLNEFDYDFKDEYDKKYELCTNVFDVILAYLKVYDFKKPFAPQLLTKLGYSGASMIEVKPPFSLYNNAVFIWLGQQLFYYDEAEVIKTKTGYNDNSEPIIKVYVKYNMNPMSLEAIGWCLKLAFSYNKPIQCGVYGVLFG</sequence>
<organism evidence="1">
    <name type="scientific">Sulfolobus islandicus filamentous virus 2</name>
    <dbReference type="NCBI Taxonomy" id="1902331"/>
    <lineage>
        <taxon>Viruses</taxon>
        <taxon>Adnaviria</taxon>
        <taxon>Zilligvirae</taxon>
        <taxon>Taleaviricota</taxon>
        <taxon>Tokiviricetes</taxon>
        <taxon>Ligamenvirales</taxon>
        <taxon>Lipothrixviridae</taxon>
        <taxon>Betalipothrixvirus</taxon>
        <taxon>Betalipothrixvirus hveragerdiense</taxon>
        <taxon>Sulfolobus islandicus filamentous virus</taxon>
    </lineage>
</organism>
<dbReference type="Proteomes" id="UP000223173">
    <property type="component" value="Segment"/>
</dbReference>
<accession>A0A1D8BJ90</accession>
<protein>
    <submittedName>
        <fullName evidence="1">Lipothrixviral structural protein</fullName>
    </submittedName>
</protein>
<name>A0A1D8BJ90_SIFV</name>
<proteinExistence type="predicted"/>
<reference evidence="1" key="1">
    <citation type="journal article" date="2014" name="Mol. Microbiol.">
        <title>Inter-viral conflicts that exploit host CRISPR immune systems of Sulfolobus.</title>
        <authorList>
            <person name="Erdmann S."/>
            <person name="Le Moine Bauer S."/>
            <person name="Garrett R.A."/>
        </authorList>
    </citation>
    <scope>NUCLEOTIDE SEQUENCE [LARGE SCALE GENOMIC DNA]</scope>
</reference>
<dbReference type="EMBL" id="KX467643">
    <property type="protein sequence ID" value="AOS58390.1"/>
    <property type="molecule type" value="Genomic_DNA"/>
</dbReference>
<gene>
    <name evidence="1" type="primary">SIFV2_gp35</name>
</gene>
<reference evidence="1" key="2">
    <citation type="submission" date="2016-06" db="EMBL/GenBank/DDBJ databases">
        <authorList>
            <person name="Kjaerup R.B."/>
            <person name="Dalgaard T.S."/>
            <person name="Juul-Madsen H.R."/>
        </authorList>
    </citation>
    <scope>NUCLEOTIDE SEQUENCE</scope>
</reference>